<dbReference type="EMBL" id="LDRB01000027">
    <property type="protein sequence ID" value="KTR40714.1"/>
    <property type="molecule type" value="Genomic_DNA"/>
</dbReference>
<dbReference type="InterPro" id="IPR050490">
    <property type="entry name" value="Bact_solute-bd_prot1"/>
</dbReference>
<dbReference type="InterPro" id="IPR006059">
    <property type="entry name" value="SBP"/>
</dbReference>
<proteinExistence type="inferred from homology"/>
<dbReference type="Gene3D" id="3.40.190.10">
    <property type="entry name" value="Periplasmic binding protein-like II"/>
    <property type="match status" value="2"/>
</dbReference>
<accession>A0ABR5S7V2</accession>
<keyword evidence="5" id="KW-1185">Reference proteome</keyword>
<name>A0ABR5S7V2_9MICO</name>
<dbReference type="RefSeq" id="WP_058728478.1">
    <property type="nucleotide sequence ID" value="NZ_LDRB01000027.1"/>
</dbReference>
<comment type="caution">
    <text evidence="4">The sequence shown here is derived from an EMBL/GenBank/DDBJ whole genome shotgun (WGS) entry which is preliminary data.</text>
</comment>
<gene>
    <name evidence="4" type="ORF">NS263_06530</name>
</gene>
<keyword evidence="3" id="KW-0732">Signal</keyword>
<evidence type="ECO:0008006" key="6">
    <source>
        <dbReference type="Google" id="ProtNLM"/>
    </source>
</evidence>
<dbReference type="SUPFAM" id="SSF53850">
    <property type="entry name" value="Periplasmic binding protein-like II"/>
    <property type="match status" value="1"/>
</dbReference>
<feature type="chain" id="PRO_5045124783" description="Sugar ABC transporter substrate-binding protein" evidence="3">
    <location>
        <begin position="27"/>
        <end position="441"/>
    </location>
</feature>
<evidence type="ECO:0000256" key="3">
    <source>
        <dbReference type="SAM" id="SignalP"/>
    </source>
</evidence>
<protein>
    <recommendedName>
        <fullName evidence="6">Sugar ABC transporter substrate-binding protein</fullName>
    </recommendedName>
</protein>
<dbReference type="PANTHER" id="PTHR43649:SF29">
    <property type="entry name" value="OSMOPROTECTIVE COMPOUNDS-BINDING PROTEIN GGTB"/>
    <property type="match status" value="1"/>
</dbReference>
<dbReference type="Proteomes" id="UP000078335">
    <property type="component" value="Unassembled WGS sequence"/>
</dbReference>
<feature type="signal peptide" evidence="3">
    <location>
        <begin position="1"/>
        <end position="26"/>
    </location>
</feature>
<comment type="similarity">
    <text evidence="1">Belongs to the bacterial solute-binding protein 1 family.</text>
</comment>
<evidence type="ECO:0000256" key="1">
    <source>
        <dbReference type="ARBA" id="ARBA00008520"/>
    </source>
</evidence>
<organism evidence="4 5">
    <name type="scientific">Curtobacterium oceanosedimentum</name>
    <dbReference type="NCBI Taxonomy" id="465820"/>
    <lineage>
        <taxon>Bacteria</taxon>
        <taxon>Bacillati</taxon>
        <taxon>Actinomycetota</taxon>
        <taxon>Actinomycetes</taxon>
        <taxon>Micrococcales</taxon>
        <taxon>Microbacteriaceae</taxon>
        <taxon>Curtobacterium</taxon>
    </lineage>
</organism>
<dbReference type="Pfam" id="PF13416">
    <property type="entry name" value="SBP_bac_8"/>
    <property type="match status" value="1"/>
</dbReference>
<evidence type="ECO:0000313" key="5">
    <source>
        <dbReference type="Proteomes" id="UP000078335"/>
    </source>
</evidence>
<dbReference type="PROSITE" id="PS51257">
    <property type="entry name" value="PROKAR_LIPOPROTEIN"/>
    <property type="match status" value="1"/>
</dbReference>
<sequence length="441" mass="46301">MRLRKGIAVAAALAVGTGLTLTGCSAGGSGSSSSDGTVTISGGFTGAQATAFQKDLDTWAKSQGITVKYSGSDSFQTSIVTQVKGGQAPDIAIFPQPGVLKSLISQGIQPLDDLIDVKSVTADEANGLADIAKVNGKTYGLPYNINVKSLVWYDPAAFKAKGYEVPKTDAELMALQDKIIQDGSGYPWCVGIASQGSNGWPMTDWLEEYVLRYGGLEKYDDWITHKVKFDSPLVKKAAGKVESMIFADGAVNGGGKAMASTDFGAAGNNLFVDGGKSAGQCYMMRQGTFITGNFPETIQQQIAKGDTTNVNAFPLPTPEGAATSGTLGGGDLVAAFKTDDDTKKVVDYLVGKEFGTNGYAKNWSAALSPHNDFPASEYTSPFQKVAQQAVKDSKVFGFDASDQMPGAVGAGTEWTNLTAWTAGQQSLDQTLKAIDDSWPSQ</sequence>
<keyword evidence="2" id="KW-0813">Transport</keyword>
<dbReference type="PANTHER" id="PTHR43649">
    <property type="entry name" value="ARABINOSE-BINDING PROTEIN-RELATED"/>
    <property type="match status" value="1"/>
</dbReference>
<evidence type="ECO:0000256" key="2">
    <source>
        <dbReference type="ARBA" id="ARBA00022448"/>
    </source>
</evidence>
<reference evidence="4 5" key="1">
    <citation type="journal article" date="2016" name="Front. Microbiol.">
        <title>Genomic Resource of Rice Seed Associated Bacteria.</title>
        <authorList>
            <person name="Midha S."/>
            <person name="Bansal K."/>
            <person name="Sharma S."/>
            <person name="Kumar N."/>
            <person name="Patil P.P."/>
            <person name="Chaudhry V."/>
            <person name="Patil P.B."/>
        </authorList>
    </citation>
    <scope>NUCLEOTIDE SEQUENCE [LARGE SCALE GENOMIC DNA]</scope>
    <source>
        <strain evidence="4 5">NS263</strain>
    </source>
</reference>
<evidence type="ECO:0000313" key="4">
    <source>
        <dbReference type="EMBL" id="KTR40714.1"/>
    </source>
</evidence>